<dbReference type="RefSeq" id="WP_189628774.1">
    <property type="nucleotide sequence ID" value="NZ_BNAG01000001.1"/>
</dbReference>
<organism evidence="2 3">
    <name type="scientific">Roseivirga thermotolerans</name>
    <dbReference type="NCBI Taxonomy" id="1758176"/>
    <lineage>
        <taxon>Bacteria</taxon>
        <taxon>Pseudomonadati</taxon>
        <taxon>Bacteroidota</taxon>
        <taxon>Cytophagia</taxon>
        <taxon>Cytophagales</taxon>
        <taxon>Roseivirgaceae</taxon>
        <taxon>Roseivirga</taxon>
    </lineage>
</organism>
<gene>
    <name evidence="2" type="ORF">GCM10011340_06750</name>
</gene>
<proteinExistence type="predicted"/>
<feature type="domain" description="PDZ" evidence="1">
    <location>
        <begin position="309"/>
        <end position="398"/>
    </location>
</feature>
<dbReference type="Pfam" id="PF13650">
    <property type="entry name" value="Asp_protease_2"/>
    <property type="match status" value="2"/>
</dbReference>
<dbReference type="Gene3D" id="2.40.70.10">
    <property type="entry name" value="Acid Proteases"/>
    <property type="match status" value="2"/>
</dbReference>
<dbReference type="SUPFAM" id="SSF50630">
    <property type="entry name" value="Acid proteases"/>
    <property type="match status" value="1"/>
</dbReference>
<comment type="caution">
    <text evidence="2">The sequence shown here is derived from an EMBL/GenBank/DDBJ whole genome shotgun (WGS) entry which is preliminary data.</text>
</comment>
<dbReference type="Pfam" id="PF17820">
    <property type="entry name" value="PDZ_6"/>
    <property type="match status" value="1"/>
</dbReference>
<keyword evidence="3" id="KW-1185">Reference proteome</keyword>
<evidence type="ECO:0000313" key="2">
    <source>
        <dbReference type="EMBL" id="GHE54722.1"/>
    </source>
</evidence>
<dbReference type="InterPro" id="IPR021109">
    <property type="entry name" value="Peptidase_aspartic_dom_sf"/>
</dbReference>
<dbReference type="InterPro" id="IPR001478">
    <property type="entry name" value="PDZ"/>
</dbReference>
<name>A0ABQ3I3M9_9BACT</name>
<accession>A0ABQ3I3M9</accession>
<reference evidence="3" key="1">
    <citation type="journal article" date="2019" name="Int. J. Syst. Evol. Microbiol.">
        <title>The Global Catalogue of Microorganisms (GCM) 10K type strain sequencing project: providing services to taxonomists for standard genome sequencing and annotation.</title>
        <authorList>
            <consortium name="The Broad Institute Genomics Platform"/>
            <consortium name="The Broad Institute Genome Sequencing Center for Infectious Disease"/>
            <person name="Wu L."/>
            <person name="Ma J."/>
        </authorList>
    </citation>
    <scope>NUCLEOTIDE SEQUENCE [LARGE SCALE GENOMIC DNA]</scope>
    <source>
        <strain evidence="3">CGMCC 1.15111</strain>
    </source>
</reference>
<dbReference type="SMART" id="SM00228">
    <property type="entry name" value="PDZ"/>
    <property type="match status" value="1"/>
</dbReference>
<dbReference type="SUPFAM" id="SSF50156">
    <property type="entry name" value="PDZ domain-like"/>
    <property type="match status" value="1"/>
</dbReference>
<dbReference type="Gene3D" id="2.30.42.10">
    <property type="match status" value="1"/>
</dbReference>
<protein>
    <recommendedName>
        <fullName evidence="1">PDZ domain-containing protein</fullName>
    </recommendedName>
</protein>
<dbReference type="EMBL" id="BNAG01000001">
    <property type="protein sequence ID" value="GHE54722.1"/>
    <property type="molecule type" value="Genomic_DNA"/>
</dbReference>
<evidence type="ECO:0000313" key="3">
    <source>
        <dbReference type="Proteomes" id="UP000658258"/>
    </source>
</evidence>
<dbReference type="InterPro" id="IPR041489">
    <property type="entry name" value="PDZ_6"/>
</dbReference>
<sequence length="412" mass="47040">MKGWILFLLLFISIHLNAQNPLGFYLSDNKDFVELSFKEESNLIVIPILVNGNGPYNFILDTGSESGLIFDRWVIAENNLVNARKIPIYASNGNKVTDLLVANDLKIQMTGVEASQQTMLVLKENNLDIKGMLGINAHGVLGSELFNRFVVEIDYQNEKIRLYKHDNFKAPKGYKRMDIEVKSFRPYITVDIKQKGKKRQKFNLLIDSGASSALFLDEQRHEQIDLPKKTLDHTIGSGITGLLSGKIGRVKKVWLGKHFKFKNVITSYPQQWKIQTEVSDRDGTIIRHGTLGSDMLSRFNVIYDYLNGAVYFKKTKEYKEEFKFNRAGFTFTALGKELNQYFIADIIPDSPAEKIGLQPNDEIIAIGNKPVFFYTFSEINGFLRGDTGTSFDIIIRRNGELFKKTLRLRKLI</sequence>
<evidence type="ECO:0000259" key="1">
    <source>
        <dbReference type="PROSITE" id="PS50106"/>
    </source>
</evidence>
<dbReference type="Proteomes" id="UP000658258">
    <property type="component" value="Unassembled WGS sequence"/>
</dbReference>
<dbReference type="PROSITE" id="PS50106">
    <property type="entry name" value="PDZ"/>
    <property type="match status" value="1"/>
</dbReference>
<dbReference type="InterPro" id="IPR036034">
    <property type="entry name" value="PDZ_sf"/>
</dbReference>